<dbReference type="Proteomes" id="UP001345963">
    <property type="component" value="Unassembled WGS sequence"/>
</dbReference>
<dbReference type="SUPFAM" id="SSF50370">
    <property type="entry name" value="Ricin B-like lectins"/>
    <property type="match status" value="1"/>
</dbReference>
<accession>A0ABU7BJK8</accession>
<proteinExistence type="predicted"/>
<evidence type="ECO:0008006" key="3">
    <source>
        <dbReference type="Google" id="ProtNLM"/>
    </source>
</evidence>
<dbReference type="EMBL" id="JAHUTI010052862">
    <property type="protein sequence ID" value="MED6249669.1"/>
    <property type="molecule type" value="Genomic_DNA"/>
</dbReference>
<organism evidence="1 2">
    <name type="scientific">Ataeniobius toweri</name>
    <dbReference type="NCBI Taxonomy" id="208326"/>
    <lineage>
        <taxon>Eukaryota</taxon>
        <taxon>Metazoa</taxon>
        <taxon>Chordata</taxon>
        <taxon>Craniata</taxon>
        <taxon>Vertebrata</taxon>
        <taxon>Euteleostomi</taxon>
        <taxon>Actinopterygii</taxon>
        <taxon>Neopterygii</taxon>
        <taxon>Teleostei</taxon>
        <taxon>Neoteleostei</taxon>
        <taxon>Acanthomorphata</taxon>
        <taxon>Ovalentaria</taxon>
        <taxon>Atherinomorphae</taxon>
        <taxon>Cyprinodontiformes</taxon>
        <taxon>Goodeidae</taxon>
        <taxon>Ataeniobius</taxon>
    </lineage>
</organism>
<dbReference type="Gene3D" id="2.80.10.50">
    <property type="match status" value="1"/>
</dbReference>
<keyword evidence="2" id="KW-1185">Reference proteome</keyword>
<name>A0ABU7BJK8_9TELE</name>
<dbReference type="InterPro" id="IPR035992">
    <property type="entry name" value="Ricin_B-like_lectins"/>
</dbReference>
<sequence>ISRGYFRIFEVRNSKASGYCLDQGSEDDDKAILYPCHGMSSQYAYQSHRSTVNTISAAVHYSLSHLENKDSYIRILSLQNVHLAQTAVT</sequence>
<reference evidence="1 2" key="1">
    <citation type="submission" date="2021-07" db="EMBL/GenBank/DDBJ databases">
        <authorList>
            <person name="Palmer J.M."/>
        </authorList>
    </citation>
    <scope>NUCLEOTIDE SEQUENCE [LARGE SCALE GENOMIC DNA]</scope>
    <source>
        <strain evidence="1 2">AT_MEX2019</strain>
        <tissue evidence="1">Muscle</tissue>
    </source>
</reference>
<evidence type="ECO:0000313" key="1">
    <source>
        <dbReference type="EMBL" id="MED6249669.1"/>
    </source>
</evidence>
<evidence type="ECO:0000313" key="2">
    <source>
        <dbReference type="Proteomes" id="UP001345963"/>
    </source>
</evidence>
<feature type="non-terminal residue" evidence="1">
    <location>
        <position position="1"/>
    </location>
</feature>
<gene>
    <name evidence="1" type="ORF">ATANTOWER_017840</name>
</gene>
<comment type="caution">
    <text evidence="1">The sequence shown here is derived from an EMBL/GenBank/DDBJ whole genome shotgun (WGS) entry which is preliminary data.</text>
</comment>
<protein>
    <recommendedName>
        <fullName evidence="3">Ricin B lectin domain-containing protein</fullName>
    </recommendedName>
</protein>